<feature type="region of interest" description="Disordered" evidence="1">
    <location>
        <begin position="467"/>
        <end position="486"/>
    </location>
</feature>
<dbReference type="Pfam" id="PF00069">
    <property type="entry name" value="Pkinase"/>
    <property type="match status" value="1"/>
</dbReference>
<dbReference type="CDD" id="cd14011">
    <property type="entry name" value="PK_SCY1_like"/>
    <property type="match status" value="1"/>
</dbReference>
<evidence type="ECO:0000313" key="3">
    <source>
        <dbReference type="EMBL" id="GAW00036.1"/>
    </source>
</evidence>
<dbReference type="InterPro" id="IPR011009">
    <property type="entry name" value="Kinase-like_dom_sf"/>
</dbReference>
<comment type="caution">
    <text evidence="3">The sequence shown here is derived from an EMBL/GenBank/DDBJ whole genome shotgun (WGS) entry which is preliminary data.</text>
</comment>
<dbReference type="PANTHER" id="PTHR12984:SF6">
    <property type="entry name" value="SCY1-LIKE PROTEIN 2"/>
    <property type="match status" value="1"/>
</dbReference>
<gene>
    <name evidence="3" type="ORF">LENED_001527</name>
</gene>
<dbReference type="Gene3D" id="1.10.510.10">
    <property type="entry name" value="Transferase(Phosphotransferase) domain 1"/>
    <property type="match status" value="1"/>
</dbReference>
<evidence type="ECO:0000313" key="4">
    <source>
        <dbReference type="Proteomes" id="UP000188533"/>
    </source>
</evidence>
<feature type="region of interest" description="Disordered" evidence="1">
    <location>
        <begin position="1347"/>
        <end position="1531"/>
    </location>
</feature>
<name>A0A1Q3DYP6_LENED</name>
<proteinExistence type="predicted"/>
<sequence>MATVFEQYDTPMLDYHPDADVQMHGNLDPWFHEEAHMESEDIHLASTRSSDEDLVDVEIEMENYLDEDSQNPEYEMLDEVEAPSYFVVADPEDIVVMDASHQSSVLRDSTLESIALSELPSQSLASSVVESAASPLDPQNNVAAEPKVPSTESHFHSSDFDSVPVNGPSEPEEPITSTVLEEVISPEPLSAYISLEKPSTHAEVSSTEATHVANTITDSAVASNHDDILTKAAVLPAEEAKGSAQTEAEVIHHLPVDEGVVDSTEVEAGTVDQSESVISNVAGSVERPVEHVENEEESRVSELDPHEISEGVYIDPPPAVLLSFAFLDYPDVCLFNQPSQYDPSSSTTEPTSCSVLLSDQPTLYYEPLSTVFEALRNDNELSSIADLSQVELVLDAYDLELTISEDNIFARETSIHDLNVLHDGSNFSGPLRLRLQSVNPRFIIRYRILQEQVMRLNLADADEEYNAEELNESSLQETTEQEHGPDLSEEIVEEYQEQAEETINENHLQSEENTESDSAEVQLDLTNEGDAEHPDELAVSDYDQYPQDTEAAENEEAVEGNTLYDDAQGPEEQDQEDNGEGIVEEPTEPTSLKKLPKDTKKQIASVTVEDELQKKPSRIQEGSPQSQDESHELASENDNEVETFTASEDTLKSHSSESDQGNDLYYDDTADAEWDGSEYEEVIDGDQGADTTIDTEADGEYEYASAQSSITLWSRHSKRSIHDLDEDEIEIDKSKGLVSVQSSPGSKRVAVFPQIIMFAAATSAATSFFARTNISQSYHIGSTPSSLSNAGSRPSTPAPQSSGPSTSTSSASFTPSIYIGLWKVQGATHKITNKKVSVWSFDKRGPEMERLRPSAKERTMEILKAEAAALSRFRHPSILEMVEPPEETRSELIFATEPVISSLELAIPGSGKLASLVELDEVEIQKGILQICKGLSFLHSSAQLIHSHLCPETIMINRAGDWKISGLGLTIPLLQPDGSATRWEFPMFDGRIPTYIQRSFDYTAPEYALDEMLVTASDMYSLGCVIYAVHCKGNPPFKTHGSLSAVRENAARPIAGMERMEPDLQELLRSLITRDHNGRPSPSSLPSDSFFSSLPISTLNFLDLRIHDNLPMLQSKTEKVVFRREVLPLVYNALESDHAVVQEKALKMIPDLCDVIDYAELQGVLFPRVALVFTKTRILTVKVATLVTFLAMVKTLDQSSLTQKMVPLLSKIRTKEPAVMMATLSVQEAMGSKVDREAVATLVLPQLWNMSMGPLLNVGQFQRFMEVIRKLGDRVEKEHNQFLRDSQRLEDRSAVAVDGATVTQSFVGSMDFESLVGGKNGAVQTNATGGSVGSAAGKTSWDDDVWGSIFNDTSPSTGPSALAAPLSTTMSPVHSLSSSPKQRPPAQSLKLGGSRPFLPSSNSFSPPTTQRNLGLGFDPTVTSSNTTSPFMAALQPSNTFSSPSQPVPPLSGGPQPQRPNYDILLPSVTPVHNPTLALSTSASPKPAMTPTLMHNSPMSSSLLTPSKPAQPSWKSSNKPTKDDWGDFDPLS</sequence>
<dbReference type="Proteomes" id="UP000188533">
    <property type="component" value="Unassembled WGS sequence"/>
</dbReference>
<feature type="compositionally biased region" description="Polar residues" evidence="1">
    <location>
        <begin position="780"/>
        <end position="793"/>
    </location>
</feature>
<dbReference type="EMBL" id="BDGU01000022">
    <property type="protein sequence ID" value="GAW00036.1"/>
    <property type="molecule type" value="Genomic_DNA"/>
</dbReference>
<accession>A0A1Q3DYP6</accession>
<feature type="compositionally biased region" description="Polar residues" evidence="1">
    <location>
        <begin position="1420"/>
        <end position="1444"/>
    </location>
</feature>
<dbReference type="PROSITE" id="PS50011">
    <property type="entry name" value="PROTEIN_KINASE_DOM"/>
    <property type="match status" value="1"/>
</dbReference>
<organism evidence="3 4">
    <name type="scientific">Lentinula edodes</name>
    <name type="common">Shiitake mushroom</name>
    <name type="synonym">Lentinus edodes</name>
    <dbReference type="NCBI Taxonomy" id="5353"/>
    <lineage>
        <taxon>Eukaryota</taxon>
        <taxon>Fungi</taxon>
        <taxon>Dikarya</taxon>
        <taxon>Basidiomycota</taxon>
        <taxon>Agaricomycotina</taxon>
        <taxon>Agaricomycetes</taxon>
        <taxon>Agaricomycetidae</taxon>
        <taxon>Agaricales</taxon>
        <taxon>Marasmiineae</taxon>
        <taxon>Omphalotaceae</taxon>
        <taxon>Lentinula</taxon>
    </lineage>
</organism>
<feature type="region of interest" description="Disordered" evidence="1">
    <location>
        <begin position="549"/>
        <end position="665"/>
    </location>
</feature>
<dbReference type="PANTHER" id="PTHR12984">
    <property type="entry name" value="SCY1-RELATED S/T PROTEIN KINASE-LIKE"/>
    <property type="match status" value="1"/>
</dbReference>
<feature type="domain" description="Protein kinase" evidence="2">
    <location>
        <begin position="813"/>
        <end position="1091"/>
    </location>
</feature>
<dbReference type="Pfam" id="PF10336">
    <property type="entry name" value="DUF2420"/>
    <property type="match status" value="1"/>
</dbReference>
<evidence type="ECO:0000256" key="1">
    <source>
        <dbReference type="SAM" id="MobiDB-lite"/>
    </source>
</evidence>
<dbReference type="InterPro" id="IPR000719">
    <property type="entry name" value="Prot_kinase_dom"/>
</dbReference>
<reference evidence="3 4" key="2">
    <citation type="submission" date="2017-02" db="EMBL/GenBank/DDBJ databases">
        <title>A genome survey and senescence transcriptome analysis in Lentinula edodes.</title>
        <authorList>
            <person name="Sakamoto Y."/>
            <person name="Nakade K."/>
            <person name="Sato S."/>
            <person name="Yoshida Y."/>
            <person name="Miyazaki K."/>
            <person name="Natsume S."/>
            <person name="Konno N."/>
        </authorList>
    </citation>
    <scope>NUCLEOTIDE SEQUENCE [LARGE SCALE GENOMIC DNA]</scope>
    <source>
        <strain evidence="3 4">NBRC 111202</strain>
    </source>
</reference>
<keyword evidence="3" id="KW-0418">Kinase</keyword>
<protein>
    <submittedName>
        <fullName evidence="3">Kinase-like protein</fullName>
    </submittedName>
</protein>
<feature type="region of interest" description="Disordered" evidence="1">
    <location>
        <begin position="497"/>
        <end position="520"/>
    </location>
</feature>
<dbReference type="SMART" id="SM00220">
    <property type="entry name" value="S_TKc"/>
    <property type="match status" value="1"/>
</dbReference>
<feature type="compositionally biased region" description="Polar residues" evidence="1">
    <location>
        <begin position="1366"/>
        <end position="1381"/>
    </location>
</feature>
<dbReference type="Gene3D" id="1.25.10.10">
    <property type="entry name" value="Leucine-rich Repeat Variant"/>
    <property type="match status" value="1"/>
</dbReference>
<feature type="compositionally biased region" description="Polar residues" evidence="1">
    <location>
        <begin position="1492"/>
        <end position="1518"/>
    </location>
</feature>
<dbReference type="Gene3D" id="3.30.200.20">
    <property type="entry name" value="Phosphorylase Kinase, domain 1"/>
    <property type="match status" value="1"/>
</dbReference>
<keyword evidence="4" id="KW-1185">Reference proteome</keyword>
<dbReference type="GO" id="GO:0005524">
    <property type="term" value="F:ATP binding"/>
    <property type="evidence" value="ECO:0007669"/>
    <property type="project" value="InterPro"/>
</dbReference>
<keyword evidence="3" id="KW-0808">Transferase</keyword>
<dbReference type="InterPro" id="IPR011989">
    <property type="entry name" value="ARM-like"/>
</dbReference>
<evidence type="ECO:0000259" key="2">
    <source>
        <dbReference type="PROSITE" id="PS50011"/>
    </source>
</evidence>
<dbReference type="GO" id="GO:0004672">
    <property type="term" value="F:protein kinase activity"/>
    <property type="evidence" value="ECO:0007669"/>
    <property type="project" value="InterPro"/>
</dbReference>
<reference evidence="3 4" key="1">
    <citation type="submission" date="2016-08" db="EMBL/GenBank/DDBJ databases">
        <authorList>
            <consortium name="Lentinula edodes genome sequencing consortium"/>
            <person name="Sakamoto Y."/>
            <person name="Nakade K."/>
            <person name="Sato S."/>
            <person name="Yoshida Y."/>
            <person name="Miyazaki K."/>
            <person name="Natsume S."/>
            <person name="Konno N."/>
        </authorList>
    </citation>
    <scope>NUCLEOTIDE SEQUENCE [LARGE SCALE GENOMIC DNA]</scope>
    <source>
        <strain evidence="3 4">NBRC 111202</strain>
    </source>
</reference>
<dbReference type="InterPro" id="IPR018822">
    <property type="entry name" value="UPF0646"/>
</dbReference>
<dbReference type="SUPFAM" id="SSF56112">
    <property type="entry name" value="Protein kinase-like (PK-like)"/>
    <property type="match status" value="1"/>
</dbReference>
<feature type="compositionally biased region" description="Polar residues" evidence="1">
    <location>
        <begin position="1350"/>
        <end position="1359"/>
    </location>
</feature>
<feature type="compositionally biased region" description="Polar residues" evidence="1">
    <location>
        <begin position="1470"/>
        <end position="1483"/>
    </location>
</feature>
<dbReference type="InterPro" id="IPR051177">
    <property type="entry name" value="CIK-Related_Protein"/>
</dbReference>
<feature type="compositionally biased region" description="Low complexity" evidence="1">
    <location>
        <begin position="794"/>
        <end position="811"/>
    </location>
</feature>
<feature type="compositionally biased region" description="Low complexity" evidence="1">
    <location>
        <begin position="1394"/>
        <end position="1407"/>
    </location>
</feature>
<feature type="compositionally biased region" description="Acidic residues" evidence="1">
    <location>
        <begin position="568"/>
        <end position="587"/>
    </location>
</feature>
<feature type="region of interest" description="Disordered" evidence="1">
    <location>
        <begin position="130"/>
        <end position="175"/>
    </location>
</feature>
<feature type="region of interest" description="Disordered" evidence="1">
    <location>
        <begin position="780"/>
        <end position="811"/>
    </location>
</feature>